<keyword evidence="11 16" id="KW-1133">Transmembrane helix</keyword>
<dbReference type="InterPro" id="IPR044600">
    <property type="entry name" value="ATL1/ATL16-like"/>
</dbReference>
<gene>
    <name evidence="18" type="ORF">TCM_022355</name>
</gene>
<feature type="region of interest" description="Disordered" evidence="15">
    <location>
        <begin position="146"/>
        <end position="179"/>
    </location>
</feature>
<dbReference type="HOGENOM" id="CLU_984878_0_0_1"/>
<keyword evidence="6 16" id="KW-0812">Transmembrane</keyword>
<evidence type="ECO:0000256" key="1">
    <source>
        <dbReference type="ARBA" id="ARBA00000900"/>
    </source>
</evidence>
<protein>
    <recommendedName>
        <fullName evidence="4">RING-type E3 ubiquitin transferase</fullName>
        <ecNumber evidence="4">2.3.2.27</ecNumber>
    </recommendedName>
</protein>
<evidence type="ECO:0000256" key="16">
    <source>
        <dbReference type="SAM" id="Phobius"/>
    </source>
</evidence>
<feature type="domain" description="RING-type" evidence="17">
    <location>
        <begin position="95"/>
        <end position="137"/>
    </location>
</feature>
<reference evidence="18 19" key="1">
    <citation type="journal article" date="2013" name="Genome Biol.">
        <title>The genome sequence of the most widely cultivated cacao type and its use to identify candidate genes regulating pod color.</title>
        <authorList>
            <person name="Motamayor J.C."/>
            <person name="Mockaitis K."/>
            <person name="Schmutz J."/>
            <person name="Haiminen N."/>
            <person name="Iii D.L."/>
            <person name="Cornejo O."/>
            <person name="Findley S.D."/>
            <person name="Zheng P."/>
            <person name="Utro F."/>
            <person name="Royaert S."/>
            <person name="Saski C."/>
            <person name="Jenkins J."/>
            <person name="Podicheti R."/>
            <person name="Zhao M."/>
            <person name="Scheffler B.E."/>
            <person name="Stack J.C."/>
            <person name="Feltus F.A."/>
            <person name="Mustiga G.M."/>
            <person name="Amores F."/>
            <person name="Phillips W."/>
            <person name="Marelli J.P."/>
            <person name="May G.D."/>
            <person name="Shapiro H."/>
            <person name="Ma J."/>
            <person name="Bustamante C.D."/>
            <person name="Schnell R.J."/>
            <person name="Main D."/>
            <person name="Gilbert D."/>
            <person name="Parida L."/>
            <person name="Kuhn D.N."/>
        </authorList>
    </citation>
    <scope>NUCLEOTIDE SEQUENCE [LARGE SCALE GENOMIC DNA]</scope>
    <source>
        <strain evidence="19">cv. Matina 1-6</strain>
    </source>
</reference>
<dbReference type="Pfam" id="PF13639">
    <property type="entry name" value="zf-RING_2"/>
    <property type="match status" value="1"/>
</dbReference>
<dbReference type="InterPro" id="IPR013083">
    <property type="entry name" value="Znf_RING/FYVE/PHD"/>
</dbReference>
<accession>A0A061EUE2</accession>
<dbReference type="EC" id="2.3.2.27" evidence="4"/>
<keyword evidence="10" id="KW-0862">Zinc</keyword>
<dbReference type="InterPro" id="IPR001841">
    <property type="entry name" value="Znf_RING"/>
</dbReference>
<evidence type="ECO:0000256" key="10">
    <source>
        <dbReference type="ARBA" id="ARBA00022833"/>
    </source>
</evidence>
<comment type="subcellular location">
    <subcellularLocation>
        <location evidence="2">Membrane</location>
        <topology evidence="2">Single-pass membrane protein</topology>
    </subcellularLocation>
</comment>
<evidence type="ECO:0000256" key="12">
    <source>
        <dbReference type="ARBA" id="ARBA00023136"/>
    </source>
</evidence>
<keyword evidence="9" id="KW-0833">Ubl conjugation pathway</keyword>
<keyword evidence="12 16" id="KW-0472">Membrane</keyword>
<evidence type="ECO:0000256" key="5">
    <source>
        <dbReference type="ARBA" id="ARBA00022679"/>
    </source>
</evidence>
<feature type="region of interest" description="Disordered" evidence="15">
    <location>
        <begin position="229"/>
        <end position="254"/>
    </location>
</feature>
<dbReference type="eggNOG" id="KOG0800">
    <property type="taxonomic scope" value="Eukaryota"/>
</dbReference>
<sequence>MDPGNSVTQPSGSFLTPLMISLAGVVASTLAIVAYHLLLVKYCVRRADEEARNPSIPTQDEGFATGVEHKILETIPILSFSREKVKEFRTDQSECVVCLGELEEGERVRLLPNCRHFFHVPCVDNWFLAHSSCPICRTPVAVTTDASVASPPEDDGVERVQDLPQNDDGQAHDRAASTSRVQSNTLLRHCVSLVFPRETKQKHLITGLKRSLSMDQSYILINLTVDNEKDSTTSSSTSKRSLTKSNSYKARSMKQLDRMSSLLRSFSQLRIGRSSTTCGLLPY</sequence>
<dbReference type="PANTHER" id="PTHR46913:SF1">
    <property type="entry name" value="RING-H2 FINGER PROTEIN ATL16"/>
    <property type="match status" value="1"/>
</dbReference>
<dbReference type="GO" id="GO:0016567">
    <property type="term" value="P:protein ubiquitination"/>
    <property type="evidence" value="ECO:0000318"/>
    <property type="project" value="GO_Central"/>
</dbReference>
<comment type="pathway">
    <text evidence="3">Protein modification; protein ubiquitination.</text>
</comment>
<dbReference type="AlphaFoldDB" id="A0A061EUE2"/>
<evidence type="ECO:0000256" key="11">
    <source>
        <dbReference type="ARBA" id="ARBA00022989"/>
    </source>
</evidence>
<dbReference type="OrthoDB" id="8062037at2759"/>
<dbReference type="EMBL" id="CM001883">
    <property type="protein sequence ID" value="EOY08032.1"/>
    <property type="molecule type" value="Genomic_DNA"/>
</dbReference>
<feature type="compositionally biased region" description="Low complexity" evidence="15">
    <location>
        <begin position="232"/>
        <end position="247"/>
    </location>
</feature>
<name>A0A061EUE2_THECC</name>
<dbReference type="SMART" id="SM00184">
    <property type="entry name" value="RING"/>
    <property type="match status" value="1"/>
</dbReference>
<evidence type="ECO:0000256" key="8">
    <source>
        <dbReference type="ARBA" id="ARBA00022771"/>
    </source>
</evidence>
<evidence type="ECO:0000313" key="18">
    <source>
        <dbReference type="EMBL" id="EOY08032.1"/>
    </source>
</evidence>
<dbReference type="OMA" id="WFVAHAS"/>
<evidence type="ECO:0000256" key="15">
    <source>
        <dbReference type="SAM" id="MobiDB-lite"/>
    </source>
</evidence>
<feature type="transmembrane region" description="Helical" evidence="16">
    <location>
        <begin position="20"/>
        <end position="40"/>
    </location>
</feature>
<dbReference type="Gene3D" id="3.30.40.10">
    <property type="entry name" value="Zinc/RING finger domain, C3HC4 (zinc finger)"/>
    <property type="match status" value="1"/>
</dbReference>
<comment type="catalytic activity">
    <reaction evidence="1">
        <text>S-ubiquitinyl-[E2 ubiquitin-conjugating enzyme]-L-cysteine + [acceptor protein]-L-lysine = [E2 ubiquitin-conjugating enzyme]-L-cysteine + N(6)-ubiquitinyl-[acceptor protein]-L-lysine.</text>
        <dbReference type="EC" id="2.3.2.27"/>
    </reaction>
</comment>
<dbReference type="Gramene" id="Tc05v2_t006430.1">
    <property type="protein sequence ID" value="Tc05v2_p006430.1"/>
    <property type="gene ID" value="Tc05v2_g006430"/>
</dbReference>
<evidence type="ECO:0000256" key="4">
    <source>
        <dbReference type="ARBA" id="ARBA00012483"/>
    </source>
</evidence>
<keyword evidence="5" id="KW-0808">Transferase</keyword>
<dbReference type="UniPathway" id="UPA00143"/>
<dbReference type="KEGG" id="tcc:18598098"/>
<evidence type="ECO:0000313" key="19">
    <source>
        <dbReference type="Proteomes" id="UP000026915"/>
    </source>
</evidence>
<evidence type="ECO:0000256" key="14">
    <source>
        <dbReference type="PROSITE-ProRule" id="PRU00175"/>
    </source>
</evidence>
<dbReference type="GO" id="GO:0008270">
    <property type="term" value="F:zinc ion binding"/>
    <property type="evidence" value="ECO:0007669"/>
    <property type="project" value="UniProtKB-KW"/>
</dbReference>
<dbReference type="GO" id="GO:0016020">
    <property type="term" value="C:membrane"/>
    <property type="evidence" value="ECO:0007669"/>
    <property type="project" value="UniProtKB-SubCell"/>
</dbReference>
<evidence type="ECO:0000256" key="9">
    <source>
        <dbReference type="ARBA" id="ARBA00022786"/>
    </source>
</evidence>
<organism evidence="18 19">
    <name type="scientific">Theobroma cacao</name>
    <name type="common">Cacao</name>
    <name type="synonym">Cocoa</name>
    <dbReference type="NCBI Taxonomy" id="3641"/>
    <lineage>
        <taxon>Eukaryota</taxon>
        <taxon>Viridiplantae</taxon>
        <taxon>Streptophyta</taxon>
        <taxon>Embryophyta</taxon>
        <taxon>Tracheophyta</taxon>
        <taxon>Spermatophyta</taxon>
        <taxon>Magnoliopsida</taxon>
        <taxon>eudicotyledons</taxon>
        <taxon>Gunneridae</taxon>
        <taxon>Pentapetalae</taxon>
        <taxon>rosids</taxon>
        <taxon>malvids</taxon>
        <taxon>Malvales</taxon>
        <taxon>Malvaceae</taxon>
        <taxon>Byttnerioideae</taxon>
        <taxon>Theobroma</taxon>
    </lineage>
</organism>
<dbReference type="Gramene" id="EOY08032">
    <property type="protein sequence ID" value="EOY08032"/>
    <property type="gene ID" value="TCM_022355"/>
</dbReference>
<evidence type="ECO:0000256" key="3">
    <source>
        <dbReference type="ARBA" id="ARBA00004906"/>
    </source>
</evidence>
<evidence type="ECO:0000259" key="17">
    <source>
        <dbReference type="PROSITE" id="PS50089"/>
    </source>
</evidence>
<evidence type="ECO:0000256" key="7">
    <source>
        <dbReference type="ARBA" id="ARBA00022723"/>
    </source>
</evidence>
<comment type="similarity">
    <text evidence="13">Belongs to the RING-type zinc finger family. ATL subfamily.</text>
</comment>
<keyword evidence="7" id="KW-0479">Metal-binding</keyword>
<keyword evidence="8 14" id="KW-0863">Zinc-finger</keyword>
<evidence type="ECO:0000256" key="2">
    <source>
        <dbReference type="ARBA" id="ARBA00004167"/>
    </source>
</evidence>
<dbReference type="GO" id="GO:0061630">
    <property type="term" value="F:ubiquitin protein ligase activity"/>
    <property type="evidence" value="ECO:0007669"/>
    <property type="project" value="UniProtKB-EC"/>
</dbReference>
<dbReference type="CDD" id="cd16461">
    <property type="entry name" value="RING-H2_EL5-like"/>
    <property type="match status" value="1"/>
</dbReference>
<evidence type="ECO:0000256" key="13">
    <source>
        <dbReference type="ARBA" id="ARBA00024209"/>
    </source>
</evidence>
<proteinExistence type="inferred from homology"/>
<dbReference type="SUPFAM" id="SSF57850">
    <property type="entry name" value="RING/U-box"/>
    <property type="match status" value="1"/>
</dbReference>
<keyword evidence="19" id="KW-1185">Reference proteome</keyword>
<evidence type="ECO:0000256" key="6">
    <source>
        <dbReference type="ARBA" id="ARBA00022692"/>
    </source>
</evidence>
<dbReference type="PROSITE" id="PS50089">
    <property type="entry name" value="ZF_RING_2"/>
    <property type="match status" value="1"/>
</dbReference>
<dbReference type="PANTHER" id="PTHR46913">
    <property type="entry name" value="RING-H2 FINGER PROTEIN ATL16"/>
    <property type="match status" value="1"/>
</dbReference>
<dbReference type="Proteomes" id="UP000026915">
    <property type="component" value="Chromosome 5"/>
</dbReference>
<dbReference type="InParanoid" id="A0A061EUE2"/>